<dbReference type="InterPro" id="IPR008794">
    <property type="entry name" value="Pro_racemase_fam"/>
</dbReference>
<dbReference type="GO" id="GO:0050346">
    <property type="term" value="F:trans-L-3-hydroxyproline dehydratase activity"/>
    <property type="evidence" value="ECO:0007669"/>
    <property type="project" value="UniProtKB-EC"/>
</dbReference>
<keyword evidence="5" id="KW-1185">Reference proteome</keyword>
<comment type="similarity">
    <text evidence="2">Belongs to the proline racemase family.</text>
</comment>
<dbReference type="EC" id="4.2.1.77" evidence="3"/>
<dbReference type="EMBL" id="MU001642">
    <property type="protein sequence ID" value="KAF2479293.1"/>
    <property type="molecule type" value="Genomic_DNA"/>
</dbReference>
<name>A0A6A6PIE0_9PEZI</name>
<evidence type="ECO:0000256" key="3">
    <source>
        <dbReference type="ARBA" id="ARBA00013105"/>
    </source>
</evidence>
<dbReference type="Gene3D" id="3.10.310.10">
    <property type="entry name" value="Diaminopimelate Epimerase, Chain A, domain 1"/>
    <property type="match status" value="2"/>
</dbReference>
<protein>
    <recommendedName>
        <fullName evidence="3">trans-L-3-hydroxyproline dehydratase</fullName>
        <ecNumber evidence="3">4.2.1.77</ecNumber>
    </recommendedName>
</protein>
<dbReference type="PANTHER" id="PTHR33442:SF1">
    <property type="entry name" value="TRANS-3-HYDROXY-L-PROLINE DEHYDRATASE"/>
    <property type="match status" value="1"/>
</dbReference>
<accession>A0A6A6PIE0</accession>
<dbReference type="Proteomes" id="UP000799767">
    <property type="component" value="Unassembled WGS sequence"/>
</dbReference>
<comment type="catalytic activity">
    <reaction evidence="1">
        <text>trans-3-hydroxy-L-proline = 1-pyrroline-2-carboxylate + H2O</text>
        <dbReference type="Rhea" id="RHEA:10320"/>
        <dbReference type="ChEBI" id="CHEBI:15377"/>
        <dbReference type="ChEBI" id="CHEBI:39785"/>
        <dbReference type="ChEBI" id="CHEBI:57938"/>
        <dbReference type="EC" id="4.2.1.77"/>
    </reaction>
</comment>
<dbReference type="OrthoDB" id="6409228at2759"/>
<organism evidence="4 5">
    <name type="scientific">Neohortaea acidophila</name>
    <dbReference type="NCBI Taxonomy" id="245834"/>
    <lineage>
        <taxon>Eukaryota</taxon>
        <taxon>Fungi</taxon>
        <taxon>Dikarya</taxon>
        <taxon>Ascomycota</taxon>
        <taxon>Pezizomycotina</taxon>
        <taxon>Dothideomycetes</taxon>
        <taxon>Dothideomycetidae</taxon>
        <taxon>Mycosphaerellales</taxon>
        <taxon>Teratosphaeriaceae</taxon>
        <taxon>Neohortaea</taxon>
    </lineage>
</organism>
<dbReference type="SUPFAM" id="SSF54506">
    <property type="entry name" value="Diaminopimelate epimerase-like"/>
    <property type="match status" value="1"/>
</dbReference>
<dbReference type="FunFam" id="3.10.310.10:FF:000003">
    <property type="entry name" value="Proline racemase"/>
    <property type="match status" value="1"/>
</dbReference>
<evidence type="ECO:0000256" key="1">
    <source>
        <dbReference type="ARBA" id="ARBA00001148"/>
    </source>
</evidence>
<dbReference type="SFLD" id="SFLDS00028">
    <property type="entry name" value="Proline_Racemase"/>
    <property type="match status" value="1"/>
</dbReference>
<dbReference type="GeneID" id="54479289"/>
<evidence type="ECO:0000313" key="5">
    <source>
        <dbReference type="Proteomes" id="UP000799767"/>
    </source>
</evidence>
<sequence length="403" mass="43632">MEIPSFISSAAQNSPQIKTIEMHTTGEPTRIVYSGYPDITGTLLEQRAHAKAHHDHIRRALIYEPRGHREMYGAVLRPSSELVESGEAHLGVLFLTNEGYSTMCGHATLAVARLVVDQAGAGSQIFPIRRPIDFDNLGSRDEVVVSLHVPCGLVNVTVPVRRGSNDRWTTDIRRPISYRSVPSYATGIGITVPLPSSYRWPELGQRESIIVDISYGGAFYLVVSPDTLGFADTLAKPDIPGLSRATAQLKEAFNSSQHLRQSFLYHAEHSDLQFLYGTLVTDAKTGLASPGTGGAETTICFFSDAQVDRSPTGSGVQAKVALAYAKGERKLSEKWAYHSVLSNRYDGEGAFVGEAVKEVTVGSHKAVIVEVSGWARYTGASSFLIEDGDAIGEGFWFDGLGAA</sequence>
<gene>
    <name evidence="4" type="ORF">BDY17DRAFT_356668</name>
</gene>
<reference evidence="4" key="1">
    <citation type="journal article" date="2020" name="Stud. Mycol.">
        <title>101 Dothideomycetes genomes: a test case for predicting lifestyles and emergence of pathogens.</title>
        <authorList>
            <person name="Haridas S."/>
            <person name="Albert R."/>
            <person name="Binder M."/>
            <person name="Bloem J."/>
            <person name="Labutti K."/>
            <person name="Salamov A."/>
            <person name="Andreopoulos B."/>
            <person name="Baker S."/>
            <person name="Barry K."/>
            <person name="Bills G."/>
            <person name="Bluhm B."/>
            <person name="Cannon C."/>
            <person name="Castanera R."/>
            <person name="Culley D."/>
            <person name="Daum C."/>
            <person name="Ezra D."/>
            <person name="Gonzalez J."/>
            <person name="Henrissat B."/>
            <person name="Kuo A."/>
            <person name="Liang C."/>
            <person name="Lipzen A."/>
            <person name="Lutzoni F."/>
            <person name="Magnuson J."/>
            <person name="Mondo S."/>
            <person name="Nolan M."/>
            <person name="Ohm R."/>
            <person name="Pangilinan J."/>
            <person name="Park H.-J."/>
            <person name="Ramirez L."/>
            <person name="Alfaro M."/>
            <person name="Sun H."/>
            <person name="Tritt A."/>
            <person name="Yoshinaga Y."/>
            <person name="Zwiers L.-H."/>
            <person name="Turgeon B."/>
            <person name="Goodwin S."/>
            <person name="Spatafora J."/>
            <person name="Crous P."/>
            <person name="Grigoriev I."/>
        </authorList>
    </citation>
    <scope>NUCLEOTIDE SEQUENCE</scope>
    <source>
        <strain evidence="4">CBS 113389</strain>
    </source>
</reference>
<dbReference type="RefSeq" id="XP_033585863.1">
    <property type="nucleotide sequence ID" value="XM_033738287.1"/>
</dbReference>
<dbReference type="Pfam" id="PF05544">
    <property type="entry name" value="Pro_racemase"/>
    <property type="match status" value="1"/>
</dbReference>
<evidence type="ECO:0000313" key="4">
    <source>
        <dbReference type="EMBL" id="KAF2479293.1"/>
    </source>
</evidence>
<dbReference type="AlphaFoldDB" id="A0A6A6PIE0"/>
<proteinExistence type="inferred from homology"/>
<dbReference type="PANTHER" id="PTHR33442">
    <property type="entry name" value="TRANS-3-HYDROXY-L-PROLINE DEHYDRATASE"/>
    <property type="match status" value="1"/>
</dbReference>
<evidence type="ECO:0000256" key="2">
    <source>
        <dbReference type="ARBA" id="ARBA00007529"/>
    </source>
</evidence>